<evidence type="ECO:0000313" key="1">
    <source>
        <dbReference type="EMBL" id="UUZ45902.1"/>
    </source>
</evidence>
<dbReference type="Proteomes" id="UP001059663">
    <property type="component" value="Chromosome"/>
</dbReference>
<sequence length="116" mass="11910">MALGEPLPLEVAERVAPTEVLASLEEADLVHVDGQIGRGVLRPGPSALRRGRPRPGRAGLPAPARRRPGRRLCGRGPAAGPGRGRADRPVAPRGRSAGLAGRAARGGCAGQPRLCP</sequence>
<accession>A0AC61U780</accession>
<proteinExistence type="predicted"/>
<name>A0AC61U780_9MICO</name>
<dbReference type="EMBL" id="CP087977">
    <property type="protein sequence ID" value="UUZ45902.1"/>
    <property type="molecule type" value="Genomic_DNA"/>
</dbReference>
<gene>
    <name evidence="1" type="ORF">LP422_08475</name>
</gene>
<reference evidence="1" key="1">
    <citation type="submission" date="2021-11" db="EMBL/GenBank/DDBJ databases">
        <title>Study of the species diversity of bacterial strains isolated from a unique natural object - Shulgan-Tash cave (Bashkiria).</title>
        <authorList>
            <person name="Sazanova A.L."/>
            <person name="Chirak E.R."/>
            <person name="Safronova V.I."/>
        </authorList>
    </citation>
    <scope>NUCLEOTIDE SEQUENCE</scope>
    <source>
        <strain evidence="1">P1</strain>
    </source>
</reference>
<evidence type="ECO:0000313" key="2">
    <source>
        <dbReference type="Proteomes" id="UP001059663"/>
    </source>
</evidence>
<protein>
    <submittedName>
        <fullName evidence="1">Uncharacterized protein</fullName>
    </submittedName>
</protein>
<organism evidence="1 2">
    <name type="scientific">Janibacter limosus</name>
    <dbReference type="NCBI Taxonomy" id="53458"/>
    <lineage>
        <taxon>Bacteria</taxon>
        <taxon>Bacillati</taxon>
        <taxon>Actinomycetota</taxon>
        <taxon>Actinomycetes</taxon>
        <taxon>Micrococcales</taxon>
        <taxon>Intrasporangiaceae</taxon>
        <taxon>Janibacter</taxon>
    </lineage>
</organism>